<evidence type="ECO:0000313" key="1">
    <source>
        <dbReference type="EMBL" id="OZG61568.1"/>
    </source>
</evidence>
<dbReference type="AlphaFoldDB" id="A0A261FR59"/>
<dbReference type="Proteomes" id="UP000216871">
    <property type="component" value="Unassembled WGS sequence"/>
</dbReference>
<dbReference type="RefSeq" id="WP_158216919.1">
    <property type="nucleotide sequence ID" value="NZ_MWWW01000002.1"/>
</dbReference>
<name>A0A261FR59_9BIFI</name>
<gene>
    <name evidence="1" type="ORF">BMYO_0082</name>
</gene>
<accession>A0A261FR59</accession>
<sequence length="54" mass="5675">METPIIPEDGMVAGLIDMAAPAASSVDGQHTDAAVPRPKGPTVNWSIRFINEEA</sequence>
<reference evidence="1 2" key="1">
    <citation type="journal article" date="2017" name="BMC Genomics">
        <title>Comparative genomic and phylogenomic analyses of the Bifidobacteriaceae family.</title>
        <authorList>
            <person name="Lugli G.A."/>
            <person name="Milani C."/>
            <person name="Turroni F."/>
            <person name="Duranti S."/>
            <person name="Mancabelli L."/>
            <person name="Mangifesta M."/>
            <person name="Ferrario C."/>
            <person name="Modesto M."/>
            <person name="Mattarelli P."/>
            <person name="Jiri K."/>
            <person name="van Sinderen D."/>
            <person name="Ventura M."/>
        </authorList>
    </citation>
    <scope>NUCLEOTIDE SEQUENCE [LARGE SCALE GENOMIC DNA]</scope>
    <source>
        <strain evidence="1 2">DSM 100196</strain>
    </source>
</reference>
<organism evidence="1 2">
    <name type="scientific">Bifidobacterium myosotis</name>
    <dbReference type="NCBI Taxonomy" id="1630166"/>
    <lineage>
        <taxon>Bacteria</taxon>
        <taxon>Bacillati</taxon>
        <taxon>Actinomycetota</taxon>
        <taxon>Actinomycetes</taxon>
        <taxon>Bifidobacteriales</taxon>
        <taxon>Bifidobacteriaceae</taxon>
        <taxon>Bifidobacterium</taxon>
    </lineage>
</organism>
<comment type="caution">
    <text evidence="1">The sequence shown here is derived from an EMBL/GenBank/DDBJ whole genome shotgun (WGS) entry which is preliminary data.</text>
</comment>
<dbReference type="EMBL" id="MWWW01000002">
    <property type="protein sequence ID" value="OZG61568.1"/>
    <property type="molecule type" value="Genomic_DNA"/>
</dbReference>
<proteinExistence type="predicted"/>
<keyword evidence="2" id="KW-1185">Reference proteome</keyword>
<protein>
    <submittedName>
        <fullName evidence="1">Uncharacterized protein</fullName>
    </submittedName>
</protein>
<evidence type="ECO:0000313" key="2">
    <source>
        <dbReference type="Proteomes" id="UP000216871"/>
    </source>
</evidence>